<dbReference type="InterPro" id="IPR012338">
    <property type="entry name" value="Beta-lactam/transpept-like"/>
</dbReference>
<keyword evidence="2" id="KW-0732">Signal</keyword>
<evidence type="ECO:0000313" key="4">
    <source>
        <dbReference type="Proteomes" id="UP000250434"/>
    </source>
</evidence>
<dbReference type="OrthoDB" id="4981298at2"/>
<sequence>MRPRSVVFGLVATLAVTAGLTAVAVVARPETEPKHEVAMALPSSAPLPDGMASPSSAAPAPGVPLTEEERAEVASAVVAAVESAAPGTDLGLAVYDRVTRSAVAAENADAPFYSASVVKLLIAIDLLHDAGWTADDRAKENLAQLLGASNDGVADALWAAGGRRDIVRQVSALIGLANTTPPNVSDEWEMTRLSAQDVITTYEYIHHGIPGSARDVLLAALTGPDDRAADGFDQFFGIPAALPETTWGVKQGWMRAAGHVVLHTTGVVGDRYSVALLTHQPSRLSYETASQAITAGIAAMAPVLSGAEKG</sequence>
<feature type="region of interest" description="Disordered" evidence="1">
    <location>
        <begin position="42"/>
        <end position="66"/>
    </location>
</feature>
<feature type="signal peptide" evidence="2">
    <location>
        <begin position="1"/>
        <end position="27"/>
    </location>
</feature>
<evidence type="ECO:0008006" key="5">
    <source>
        <dbReference type="Google" id="ProtNLM"/>
    </source>
</evidence>
<organism evidence="3 4">
    <name type="scientific">Amycolatopsis albispora</name>
    <dbReference type="NCBI Taxonomy" id="1804986"/>
    <lineage>
        <taxon>Bacteria</taxon>
        <taxon>Bacillati</taxon>
        <taxon>Actinomycetota</taxon>
        <taxon>Actinomycetes</taxon>
        <taxon>Pseudonocardiales</taxon>
        <taxon>Pseudonocardiaceae</taxon>
        <taxon>Amycolatopsis</taxon>
    </lineage>
</organism>
<protein>
    <recommendedName>
        <fullName evidence="5">Serine hydrolase</fullName>
    </recommendedName>
</protein>
<dbReference type="PANTHER" id="PTHR35333:SF3">
    <property type="entry name" value="BETA-LACTAMASE-TYPE TRANSPEPTIDASE FOLD CONTAINING PROTEIN"/>
    <property type="match status" value="1"/>
</dbReference>
<dbReference type="PANTHER" id="PTHR35333">
    <property type="entry name" value="BETA-LACTAMASE"/>
    <property type="match status" value="1"/>
</dbReference>
<evidence type="ECO:0000256" key="2">
    <source>
        <dbReference type="SAM" id="SignalP"/>
    </source>
</evidence>
<feature type="chain" id="PRO_5039280820" description="Serine hydrolase" evidence="2">
    <location>
        <begin position="28"/>
        <end position="310"/>
    </location>
</feature>
<accession>A0A344L7E1</accession>
<dbReference type="RefSeq" id="WP_113693203.1">
    <property type="nucleotide sequence ID" value="NZ_CP015163.1"/>
</dbReference>
<dbReference type="AlphaFoldDB" id="A0A344L7E1"/>
<evidence type="ECO:0000256" key="1">
    <source>
        <dbReference type="SAM" id="MobiDB-lite"/>
    </source>
</evidence>
<dbReference type="KEGG" id="aab:A4R43_16720"/>
<dbReference type="GO" id="GO:0008800">
    <property type="term" value="F:beta-lactamase activity"/>
    <property type="evidence" value="ECO:0007669"/>
    <property type="project" value="InterPro"/>
</dbReference>
<dbReference type="Gene3D" id="3.40.710.10">
    <property type="entry name" value="DD-peptidase/beta-lactamase superfamily"/>
    <property type="match status" value="1"/>
</dbReference>
<keyword evidence="4" id="KW-1185">Reference proteome</keyword>
<dbReference type="Proteomes" id="UP000250434">
    <property type="component" value="Chromosome"/>
</dbReference>
<dbReference type="GO" id="GO:0046677">
    <property type="term" value="P:response to antibiotic"/>
    <property type="evidence" value="ECO:0007669"/>
    <property type="project" value="InterPro"/>
</dbReference>
<name>A0A344L7E1_9PSEU</name>
<dbReference type="EMBL" id="CP015163">
    <property type="protein sequence ID" value="AXB43965.1"/>
    <property type="molecule type" value="Genomic_DNA"/>
</dbReference>
<reference evidence="3 4" key="1">
    <citation type="submission" date="2016-04" db="EMBL/GenBank/DDBJ databases">
        <title>Complete genome sequence and analysis of deep-sea sediment isolate, Amycolatopsis sp. WP1.</title>
        <authorList>
            <person name="Wang H."/>
            <person name="Chen S."/>
            <person name="Wu Q."/>
        </authorList>
    </citation>
    <scope>NUCLEOTIDE SEQUENCE [LARGE SCALE GENOMIC DNA]</scope>
    <source>
        <strain evidence="3 4">WP1</strain>
    </source>
</reference>
<gene>
    <name evidence="3" type="ORF">A4R43_16720</name>
</gene>
<evidence type="ECO:0000313" key="3">
    <source>
        <dbReference type="EMBL" id="AXB43965.1"/>
    </source>
</evidence>
<proteinExistence type="predicted"/>
<dbReference type="GO" id="GO:0030655">
    <property type="term" value="P:beta-lactam antibiotic catabolic process"/>
    <property type="evidence" value="ECO:0007669"/>
    <property type="project" value="InterPro"/>
</dbReference>
<dbReference type="InterPro" id="IPR000871">
    <property type="entry name" value="Beta-lactam_class-A"/>
</dbReference>
<dbReference type="SUPFAM" id="SSF56601">
    <property type="entry name" value="beta-lactamase/transpeptidase-like"/>
    <property type="match status" value="1"/>
</dbReference>